<organism evidence="1">
    <name type="scientific">Rhizophora mucronata</name>
    <name type="common">Asiatic mangrove</name>
    <dbReference type="NCBI Taxonomy" id="61149"/>
    <lineage>
        <taxon>Eukaryota</taxon>
        <taxon>Viridiplantae</taxon>
        <taxon>Streptophyta</taxon>
        <taxon>Embryophyta</taxon>
        <taxon>Tracheophyta</taxon>
        <taxon>Spermatophyta</taxon>
        <taxon>Magnoliopsida</taxon>
        <taxon>eudicotyledons</taxon>
        <taxon>Gunneridae</taxon>
        <taxon>Pentapetalae</taxon>
        <taxon>rosids</taxon>
        <taxon>fabids</taxon>
        <taxon>Malpighiales</taxon>
        <taxon>Rhizophoraceae</taxon>
        <taxon>Rhizophora</taxon>
    </lineage>
</organism>
<evidence type="ECO:0000313" key="1">
    <source>
        <dbReference type="EMBL" id="MBX62847.1"/>
    </source>
</evidence>
<protein>
    <submittedName>
        <fullName evidence="1">Uncharacterized protein</fullName>
    </submittedName>
</protein>
<dbReference type="EMBL" id="GGEC01082363">
    <property type="protein sequence ID" value="MBX62847.1"/>
    <property type="molecule type" value="Transcribed_RNA"/>
</dbReference>
<accession>A0A2P2Q793</accession>
<name>A0A2P2Q793_RHIMU</name>
<sequence>MNGHFIVNFKGQLHWPSGDKNLLVQELLAIPLRSNINCMTWLVQMLLFRGSFSIDCSQFNIL</sequence>
<proteinExistence type="predicted"/>
<reference evidence="1" key="1">
    <citation type="submission" date="2018-02" db="EMBL/GenBank/DDBJ databases">
        <title>Rhizophora mucronata_Transcriptome.</title>
        <authorList>
            <person name="Meera S.P."/>
            <person name="Sreeshan A."/>
            <person name="Augustine A."/>
        </authorList>
    </citation>
    <scope>NUCLEOTIDE SEQUENCE</scope>
    <source>
        <tissue evidence="1">Leaf</tissue>
    </source>
</reference>
<dbReference type="AlphaFoldDB" id="A0A2P2Q793"/>